<evidence type="ECO:0000259" key="3">
    <source>
        <dbReference type="Pfam" id="PF21043"/>
    </source>
</evidence>
<dbReference type="Pfam" id="PF18007">
    <property type="entry name" value="Rv3651-like_N"/>
    <property type="match status" value="1"/>
</dbReference>
<proteinExistence type="predicted"/>
<accession>A0A1Y5P805</accession>
<evidence type="ECO:0008006" key="5">
    <source>
        <dbReference type="Google" id="ProtNLM"/>
    </source>
</evidence>
<dbReference type="InterPro" id="IPR048578">
    <property type="entry name" value="Rv3651-like_C"/>
</dbReference>
<feature type="domain" description="Rv3651-like N-terminal" evidence="1">
    <location>
        <begin position="4"/>
        <end position="96"/>
    </location>
</feature>
<feature type="domain" description="Rv3651-like C-terminal" evidence="3">
    <location>
        <begin position="217"/>
        <end position="330"/>
    </location>
</feature>
<dbReference type="EMBL" id="FLQS01000012">
    <property type="protein sequence ID" value="SBS74767.1"/>
    <property type="molecule type" value="Genomic_DNA"/>
</dbReference>
<evidence type="ECO:0000259" key="2">
    <source>
        <dbReference type="Pfam" id="PF18621"/>
    </source>
</evidence>
<dbReference type="Pfam" id="PF21043">
    <property type="entry name" value="Rv3651-like_C"/>
    <property type="match status" value="1"/>
</dbReference>
<dbReference type="Pfam" id="PF18621">
    <property type="entry name" value="Rv3651-like_middle"/>
    <property type="match status" value="1"/>
</dbReference>
<dbReference type="InterPro" id="IPR041439">
    <property type="entry name" value="Rv3651-like_middle"/>
</dbReference>
<evidence type="ECO:0000259" key="1">
    <source>
        <dbReference type="Pfam" id="PF18007"/>
    </source>
</evidence>
<gene>
    <name evidence="4" type="ORF">MHPYR_20201</name>
</gene>
<dbReference type="AlphaFoldDB" id="A0A1Y5P805"/>
<protein>
    <recommendedName>
        <fullName evidence="5">Rv3651-like N-terminal domain-containing protein</fullName>
    </recommendedName>
</protein>
<reference evidence="4" key="1">
    <citation type="submission" date="2016-03" db="EMBL/GenBank/DDBJ databases">
        <authorList>
            <person name="Ploux O."/>
        </authorList>
    </citation>
    <scope>NUCLEOTIDE SEQUENCE</scope>
    <source>
        <strain evidence="4">UC10</strain>
    </source>
</reference>
<sequence length="335" mass="36941">MTHDWLLVETLGTEPVVAAQGRQMKNLVPLAIYLRRSPYLAAIQTAIAETVTTGNSLASITPKSDRVIRTEPVRMSDGRMHGVHMWIGPADAQPPQRPIPGPLKWDITLGIATDTVESLVNAGRDPTQAPTHDIAFAEDLPVRSFNSDESNVLALAKHEDPGRTYCTTWTFTDSGEVVRTGFVARTAIEEVEDGSAHLIARAMNLRCDVDEDGLPPDHLAQRILGGLSQTGVHRALVDLSNWQLLKWLDEPCPYYDWRHSIQFHPDDRGELIPMAEEFENGSTSRVLRLPGVGSGWVPMHVTVNRMEVDNDVLAGLITLRLPTEAELAEAKLTKA</sequence>
<feature type="domain" description="Rv3651-like middle" evidence="2">
    <location>
        <begin position="99"/>
        <end position="206"/>
    </location>
</feature>
<evidence type="ECO:0000313" key="4">
    <source>
        <dbReference type="EMBL" id="SBS74767.1"/>
    </source>
</evidence>
<organism evidence="4">
    <name type="scientific">uncultured Mycobacterium sp</name>
    <dbReference type="NCBI Taxonomy" id="171292"/>
    <lineage>
        <taxon>Bacteria</taxon>
        <taxon>Bacillati</taxon>
        <taxon>Actinomycetota</taxon>
        <taxon>Actinomycetes</taxon>
        <taxon>Mycobacteriales</taxon>
        <taxon>Mycobacteriaceae</taxon>
        <taxon>Mycobacterium</taxon>
        <taxon>environmental samples</taxon>
    </lineage>
</organism>
<name>A0A1Y5P805_9MYCO</name>
<dbReference type="InterPro" id="IPR041458">
    <property type="entry name" value="Rv3651-like_N"/>
</dbReference>